<keyword evidence="2" id="KW-1185">Reference proteome</keyword>
<dbReference type="AlphaFoldDB" id="A0A2J6S8J7"/>
<evidence type="ECO:0000313" key="2">
    <source>
        <dbReference type="Proteomes" id="UP000235786"/>
    </source>
</evidence>
<dbReference type="GO" id="GO:0005634">
    <property type="term" value="C:nucleus"/>
    <property type="evidence" value="ECO:0007669"/>
    <property type="project" value="TreeGrafter"/>
</dbReference>
<dbReference type="InterPro" id="IPR040151">
    <property type="entry name" value="Gfd2/YDR514C-like"/>
</dbReference>
<accession>A0A2J6S8J7</accession>
<gene>
    <name evidence="1" type="ORF">L207DRAFT_575881</name>
</gene>
<sequence length="267" mass="30107">MTTNQHAVRKPPAVIPKMSTYIMPQPLSKQESFALISKCLDLLPSAASETSPKQRTIFLSIDIESTPRAQPRVNEVGVSILDTADLSSPTKPCSQTIKSHNFRTRPKYWYSKPTKSFLFGTRGRHPNPLYESEGVQVVLVGHEVRVDMKIMEDCFPGIWENTVISALDIGKEEYRGLHCGGNDANHTLKALLLTAFQHVDANVERQPVNEQRIELIERVVRSCVPIMLKDAPQFERKRKQWDNVKDVGESLDDLGVGWSELIFNPSL</sequence>
<organism evidence="1 2">
    <name type="scientific">Hyaloscypha variabilis (strain UAMH 11265 / GT02V1 / F)</name>
    <name type="common">Meliniomyces variabilis</name>
    <dbReference type="NCBI Taxonomy" id="1149755"/>
    <lineage>
        <taxon>Eukaryota</taxon>
        <taxon>Fungi</taxon>
        <taxon>Dikarya</taxon>
        <taxon>Ascomycota</taxon>
        <taxon>Pezizomycotina</taxon>
        <taxon>Leotiomycetes</taxon>
        <taxon>Helotiales</taxon>
        <taxon>Hyaloscyphaceae</taxon>
        <taxon>Hyaloscypha</taxon>
        <taxon>Hyaloscypha variabilis</taxon>
    </lineage>
</organism>
<name>A0A2J6S8J7_HYAVF</name>
<dbReference type="EMBL" id="KZ613938">
    <property type="protein sequence ID" value="PMD47076.1"/>
    <property type="molecule type" value="Genomic_DNA"/>
</dbReference>
<dbReference type="OrthoDB" id="5953249at2759"/>
<protein>
    <submittedName>
        <fullName evidence="1">Uncharacterized protein</fullName>
    </submittedName>
</protein>
<dbReference type="PANTHER" id="PTHR28083:SF1">
    <property type="entry name" value="GOOD FOR FULL DBP5 ACTIVITY PROTEIN 2"/>
    <property type="match status" value="1"/>
</dbReference>
<proteinExistence type="predicted"/>
<evidence type="ECO:0000313" key="1">
    <source>
        <dbReference type="EMBL" id="PMD47076.1"/>
    </source>
</evidence>
<dbReference type="PANTHER" id="PTHR28083">
    <property type="entry name" value="GOOD FOR FULL DBP5 ACTIVITY PROTEIN 2"/>
    <property type="match status" value="1"/>
</dbReference>
<dbReference type="Proteomes" id="UP000235786">
    <property type="component" value="Unassembled WGS sequence"/>
</dbReference>
<reference evidence="1 2" key="1">
    <citation type="submission" date="2016-04" db="EMBL/GenBank/DDBJ databases">
        <title>A degradative enzymes factory behind the ericoid mycorrhizal symbiosis.</title>
        <authorList>
            <consortium name="DOE Joint Genome Institute"/>
            <person name="Martino E."/>
            <person name="Morin E."/>
            <person name="Grelet G."/>
            <person name="Kuo A."/>
            <person name="Kohler A."/>
            <person name="Daghino S."/>
            <person name="Barry K."/>
            <person name="Choi C."/>
            <person name="Cichocki N."/>
            <person name="Clum A."/>
            <person name="Copeland A."/>
            <person name="Hainaut M."/>
            <person name="Haridas S."/>
            <person name="Labutti K."/>
            <person name="Lindquist E."/>
            <person name="Lipzen A."/>
            <person name="Khouja H.-R."/>
            <person name="Murat C."/>
            <person name="Ohm R."/>
            <person name="Olson A."/>
            <person name="Spatafora J."/>
            <person name="Veneault-Fourrey C."/>
            <person name="Henrissat B."/>
            <person name="Grigoriev I."/>
            <person name="Martin F."/>
            <person name="Perotto S."/>
        </authorList>
    </citation>
    <scope>NUCLEOTIDE SEQUENCE [LARGE SCALE GENOMIC DNA]</scope>
    <source>
        <strain evidence="1 2">F</strain>
    </source>
</reference>